<gene>
    <name evidence="1" type="ORF">EZS26_001695</name>
</gene>
<evidence type="ECO:0000313" key="2">
    <source>
        <dbReference type="Proteomes" id="UP000324575"/>
    </source>
</evidence>
<evidence type="ECO:0008006" key="3">
    <source>
        <dbReference type="Google" id="ProtNLM"/>
    </source>
</evidence>
<proteinExistence type="predicted"/>
<organism evidence="1 2">
    <name type="scientific">Candidatus Ordinivivax streblomastigis</name>
    <dbReference type="NCBI Taxonomy" id="2540710"/>
    <lineage>
        <taxon>Bacteria</taxon>
        <taxon>Pseudomonadati</taxon>
        <taxon>Bacteroidota</taxon>
        <taxon>Bacteroidia</taxon>
        <taxon>Bacteroidales</taxon>
        <taxon>Candidatus Ordinivivax</taxon>
    </lineage>
</organism>
<dbReference type="PANTHER" id="PTHR21015">
    <property type="entry name" value="UDP-N-ACETYLGLUCOSAMINE--N-ACETYLMURAMYL-(PENTAPEPTIDE) PYROPHOSPHORYL-UNDECAPRENOL N-ACETYLGLUCOSAMINE TRANSFERASE 1"/>
    <property type="match status" value="1"/>
</dbReference>
<dbReference type="GO" id="GO:0016757">
    <property type="term" value="F:glycosyltransferase activity"/>
    <property type="evidence" value="ECO:0007669"/>
    <property type="project" value="TreeGrafter"/>
</dbReference>
<dbReference type="SUPFAM" id="SSF53756">
    <property type="entry name" value="UDP-Glycosyltransferase/glycogen phosphorylase"/>
    <property type="match status" value="1"/>
</dbReference>
<dbReference type="Proteomes" id="UP000324575">
    <property type="component" value="Unassembled WGS sequence"/>
</dbReference>
<dbReference type="PANTHER" id="PTHR21015:SF22">
    <property type="entry name" value="GLYCOSYLTRANSFERASE"/>
    <property type="match status" value="1"/>
</dbReference>
<dbReference type="EMBL" id="SNRX01000010">
    <property type="protein sequence ID" value="KAA6302094.1"/>
    <property type="molecule type" value="Genomic_DNA"/>
</dbReference>
<sequence length="359" mass="41187">MKFLFIVQGEGRGHLTQAIALKNMLSRNGQKVVAVLAGKSKLRELPAFFFEKIEAPVYRFSSPNFLPAAPNKKTNIWLSSAYNLLKTPVYIRSLIFIHKKINEIQPDVVINFYEMMAGLTYLLYPPKVPYISVAHQYLFLHPEYRFPKESKSELFMLKLFNYVTSFRSKKLFALSIEPKRNVPRKRLVVVPPLLREEILQCEPTTGNYLHGYLLNAHYADEIIAWQKAHPDVYLHFFWDKKDAPAETVINDHLTFHTLDDQLFIQYMAGCKGYATTAGFESVCEAIYLGKPVLMVPTHIEQSCNAHEAANAGAGVVANHFDLDQLLDCISEYKGNAQFSQWAKQSEQRWISALTRYLLD</sequence>
<evidence type="ECO:0000313" key="1">
    <source>
        <dbReference type="EMBL" id="KAA6302094.1"/>
    </source>
</evidence>
<protein>
    <recommendedName>
        <fullName evidence="3">Glycosyltransferase</fullName>
    </recommendedName>
</protein>
<dbReference type="Pfam" id="PF13528">
    <property type="entry name" value="Glyco_trans_1_3"/>
    <property type="match status" value="1"/>
</dbReference>
<comment type="caution">
    <text evidence="1">The sequence shown here is derived from an EMBL/GenBank/DDBJ whole genome shotgun (WGS) entry which is preliminary data.</text>
</comment>
<dbReference type="AlphaFoldDB" id="A0A5M8P108"/>
<accession>A0A5M8P108</accession>
<reference evidence="1 2" key="1">
    <citation type="submission" date="2019-03" db="EMBL/GenBank/DDBJ databases">
        <title>Single cell metagenomics reveals metabolic interactions within the superorganism composed of flagellate Streblomastix strix and complex community of Bacteroidetes bacteria on its surface.</title>
        <authorList>
            <person name="Treitli S.C."/>
            <person name="Kolisko M."/>
            <person name="Husnik F."/>
            <person name="Keeling P."/>
            <person name="Hampl V."/>
        </authorList>
    </citation>
    <scope>NUCLEOTIDE SEQUENCE [LARGE SCALE GENOMIC DNA]</scope>
    <source>
        <strain evidence="1">St1</strain>
    </source>
</reference>
<name>A0A5M8P108_9BACT</name>
<dbReference type="Gene3D" id="3.40.50.2000">
    <property type="entry name" value="Glycogen Phosphorylase B"/>
    <property type="match status" value="1"/>
</dbReference>